<keyword evidence="1" id="KW-0862">Zinc</keyword>
<feature type="region of interest" description="Disordered" evidence="2">
    <location>
        <begin position="78"/>
        <end position="152"/>
    </location>
</feature>
<proteinExistence type="predicted"/>
<accession>A0A8H3EBD4</accession>
<reference evidence="4" key="1">
    <citation type="submission" date="2021-01" db="EMBL/GenBank/DDBJ databases">
        <authorList>
            <person name="Kaushik A."/>
        </authorList>
    </citation>
    <scope>NUCLEOTIDE SEQUENCE</scope>
    <source>
        <strain evidence="4">AG5</strain>
    </source>
</reference>
<protein>
    <recommendedName>
        <fullName evidence="3">C2H2-type domain-containing protein</fullName>
    </recommendedName>
</protein>
<dbReference type="InterPro" id="IPR013087">
    <property type="entry name" value="Znf_C2H2_type"/>
</dbReference>
<sequence>MPTNERYACSGCLRTFKHKNSLNRHRTQAHTSQQNKRPVHKDDRCSWCHAQFSASGLLRHLQFHATCSLLERIAEGKEPAPSLSSESSSDSDSSNFWDPPHSDSDDGRGQRLPGGDDMESVHQDSEPEVLGSPNRQQPRNRSPTPNQDVHLEKGVDTEGFEVYVESFPCPHAGQPIQRDDSTKKGRHDYPDVGALADPEAFEIAELLMQSGVSGRFRNRYLRLKRIRDKMPWHNNRALLKDIDKLPHGPDWEVQPFELTGNCGKEIVELWKRNPLDVIRALLLDKKFRKYLHYVPQRHYTGRDCRNRRRGELWTGDWLWNVQQLVEDEFATIISCIVSSDETKLTNFAGNKKAHPVYLTIGNLPKRLRRRISKRASVLIGYLPVPALSCETNKDKAREMKRDLFHQCLASILEPLADACNSGGVEVPCSDGGIRRIYPVLASYVADFPEQCKVACTKITHCPLCTSHPKTRGDPGVSPLRDRDDTLETMRAAREGPFARFDWLGLTRTGDPFWADHKFVDPGSFLTPDLLHQMHKGVMKDHLIKWVTTILGKPILDERYISMPESHGMRHFKHGISSVSQWTGRELKEMTKILLPALADSNQRVVQAARALLDFMYLAHLGSITDDDLQAMEDALRTFHDHKDVFEELGAVTTDKGFHGIPKIHMISHYMHLICELGMPDGYNTETSERLHIDFAKLGYRASNKVNATKQMALYIQRLEAIEMHGAYLEETAKAGGGARDQPNDTEFSRSRAEILSKPEGDEDDLEDDDWDAWYDEEEDDGDDREELVDAGVYVKPLIGFEELRRGGQHEGQPWELKEPTLGADVNEDMPKFYPNPRHVLAKTPTRTVTASYIVREHGAERFLHSVHSFLEKEVPEHNATRFYDDSTFNIWSRARLFHLPPPFQPSEESQMDVVRAQPAKIDQYNRISRPRRFDTVLLLGYPDRTGIHRYRPGRVRVIFELPHPVHSKCPEPLVYVELFNSASANPVRNLGLFTTTRSLVQQQRASLVVRLSSVRMACHLAPKYNTQEPNIELTPTSDALQVYRTFYINIFSTHFFYNLARHWGQDGMQRRGADSDDNMSD</sequence>
<dbReference type="Proteomes" id="UP000663827">
    <property type="component" value="Unassembled WGS sequence"/>
</dbReference>
<keyword evidence="1" id="KW-0863">Zinc-finger</keyword>
<dbReference type="PROSITE" id="PS00028">
    <property type="entry name" value="ZINC_FINGER_C2H2_1"/>
    <property type="match status" value="1"/>
</dbReference>
<dbReference type="EMBL" id="CAJNJQ010006243">
    <property type="protein sequence ID" value="CAE7224573.1"/>
    <property type="molecule type" value="Genomic_DNA"/>
</dbReference>
<evidence type="ECO:0000313" key="4">
    <source>
        <dbReference type="EMBL" id="CAE7224573.1"/>
    </source>
</evidence>
<keyword evidence="1" id="KW-0479">Metal-binding</keyword>
<feature type="compositionally biased region" description="Low complexity" evidence="2">
    <location>
        <begin position="82"/>
        <end position="94"/>
    </location>
</feature>
<evidence type="ECO:0000256" key="2">
    <source>
        <dbReference type="SAM" id="MobiDB-lite"/>
    </source>
</evidence>
<dbReference type="GO" id="GO:0008270">
    <property type="term" value="F:zinc ion binding"/>
    <property type="evidence" value="ECO:0007669"/>
    <property type="project" value="UniProtKB-KW"/>
</dbReference>
<dbReference type="InterPro" id="IPR041078">
    <property type="entry name" value="Plavaka"/>
</dbReference>
<dbReference type="PROSITE" id="PS50157">
    <property type="entry name" value="ZINC_FINGER_C2H2_2"/>
    <property type="match status" value="1"/>
</dbReference>
<feature type="compositionally biased region" description="Basic and acidic residues" evidence="2">
    <location>
        <begin position="746"/>
        <end position="759"/>
    </location>
</feature>
<dbReference type="AlphaFoldDB" id="A0A8H3EBD4"/>
<evidence type="ECO:0000259" key="3">
    <source>
        <dbReference type="PROSITE" id="PS50157"/>
    </source>
</evidence>
<evidence type="ECO:0000256" key="1">
    <source>
        <dbReference type="PROSITE-ProRule" id="PRU00042"/>
    </source>
</evidence>
<feature type="compositionally biased region" description="Polar residues" evidence="2">
    <location>
        <begin position="133"/>
        <end position="147"/>
    </location>
</feature>
<evidence type="ECO:0000313" key="5">
    <source>
        <dbReference type="Proteomes" id="UP000663827"/>
    </source>
</evidence>
<dbReference type="SMART" id="SM00355">
    <property type="entry name" value="ZnF_C2H2"/>
    <property type="match status" value="2"/>
</dbReference>
<organism evidence="4 5">
    <name type="scientific">Rhizoctonia solani</name>
    <dbReference type="NCBI Taxonomy" id="456999"/>
    <lineage>
        <taxon>Eukaryota</taxon>
        <taxon>Fungi</taxon>
        <taxon>Dikarya</taxon>
        <taxon>Basidiomycota</taxon>
        <taxon>Agaricomycotina</taxon>
        <taxon>Agaricomycetes</taxon>
        <taxon>Cantharellales</taxon>
        <taxon>Ceratobasidiaceae</taxon>
        <taxon>Rhizoctonia</taxon>
    </lineage>
</organism>
<feature type="domain" description="C2H2-type" evidence="3">
    <location>
        <begin position="7"/>
        <end position="35"/>
    </location>
</feature>
<feature type="region of interest" description="Disordered" evidence="2">
    <location>
        <begin position="733"/>
        <end position="768"/>
    </location>
</feature>
<name>A0A8H3EBD4_9AGAM</name>
<gene>
    <name evidence="4" type="ORF">RDB_LOCUS172700</name>
</gene>
<feature type="compositionally biased region" description="Basic and acidic residues" evidence="2">
    <location>
        <begin position="100"/>
        <end position="109"/>
    </location>
</feature>
<dbReference type="Gene3D" id="3.30.160.60">
    <property type="entry name" value="Classic Zinc Finger"/>
    <property type="match status" value="1"/>
</dbReference>
<comment type="caution">
    <text evidence="4">The sequence shown here is derived from an EMBL/GenBank/DDBJ whole genome shotgun (WGS) entry which is preliminary data.</text>
</comment>
<dbReference type="Pfam" id="PF18759">
    <property type="entry name" value="Plavaka"/>
    <property type="match status" value="1"/>
</dbReference>